<dbReference type="InterPro" id="IPR029044">
    <property type="entry name" value="Nucleotide-diphossugar_trans"/>
</dbReference>
<gene>
    <name evidence="2" type="ORF">FGF67_05150</name>
</gene>
<keyword evidence="3" id="KW-1185">Reference proteome</keyword>
<accession>A0A5C4SPG7</accession>
<dbReference type="InterPro" id="IPR001173">
    <property type="entry name" value="Glyco_trans_2-like"/>
</dbReference>
<dbReference type="PANTHER" id="PTHR22916:SF3">
    <property type="entry name" value="UDP-GLCNAC:BETAGAL BETA-1,3-N-ACETYLGLUCOSAMINYLTRANSFERASE-LIKE PROTEIN 1"/>
    <property type="match status" value="1"/>
</dbReference>
<proteinExistence type="predicted"/>
<keyword evidence="2" id="KW-0808">Transferase</keyword>
<reference evidence="2 3" key="1">
    <citation type="submission" date="2019-05" db="EMBL/GenBank/DDBJ databases">
        <title>Tamlana fucoidanivorans sp. nov., isolated from the surface of algae collected from Fujian province in China.</title>
        <authorList>
            <person name="Li J."/>
        </authorList>
    </citation>
    <scope>NUCLEOTIDE SEQUENCE [LARGE SCALE GENOMIC DNA]</scope>
    <source>
        <strain evidence="2 3">CW2-9</strain>
    </source>
</reference>
<dbReference type="RefSeq" id="WP_139695413.1">
    <property type="nucleotide sequence ID" value="NZ_CP074074.1"/>
</dbReference>
<feature type="domain" description="Glycosyltransferase 2-like" evidence="1">
    <location>
        <begin position="6"/>
        <end position="161"/>
    </location>
</feature>
<comment type="caution">
    <text evidence="2">The sequence shown here is derived from an EMBL/GenBank/DDBJ whole genome shotgun (WGS) entry which is preliminary data.</text>
</comment>
<organism evidence="2 3">
    <name type="scientific">Allotamlana fucoidanivorans</name>
    <dbReference type="NCBI Taxonomy" id="2583814"/>
    <lineage>
        <taxon>Bacteria</taxon>
        <taxon>Pseudomonadati</taxon>
        <taxon>Bacteroidota</taxon>
        <taxon>Flavobacteriia</taxon>
        <taxon>Flavobacteriales</taxon>
        <taxon>Flavobacteriaceae</taxon>
        <taxon>Allotamlana</taxon>
    </lineage>
</organism>
<evidence type="ECO:0000313" key="2">
    <source>
        <dbReference type="EMBL" id="TNJ45770.1"/>
    </source>
</evidence>
<dbReference type="Gene3D" id="3.90.550.10">
    <property type="entry name" value="Spore Coat Polysaccharide Biosynthesis Protein SpsA, Chain A"/>
    <property type="match status" value="1"/>
</dbReference>
<dbReference type="PANTHER" id="PTHR22916">
    <property type="entry name" value="GLYCOSYLTRANSFERASE"/>
    <property type="match status" value="1"/>
</dbReference>
<dbReference type="AlphaFoldDB" id="A0A5C4SPG7"/>
<dbReference type="OrthoDB" id="597270at2"/>
<dbReference type="Pfam" id="PF00535">
    <property type="entry name" value="Glycos_transf_2"/>
    <property type="match status" value="1"/>
</dbReference>
<evidence type="ECO:0000313" key="3">
    <source>
        <dbReference type="Proteomes" id="UP000308713"/>
    </source>
</evidence>
<dbReference type="Proteomes" id="UP000308713">
    <property type="component" value="Unassembled WGS sequence"/>
</dbReference>
<dbReference type="GO" id="GO:0016758">
    <property type="term" value="F:hexosyltransferase activity"/>
    <property type="evidence" value="ECO:0007669"/>
    <property type="project" value="UniProtKB-ARBA"/>
</dbReference>
<dbReference type="EMBL" id="VDCS01000004">
    <property type="protein sequence ID" value="TNJ45770.1"/>
    <property type="molecule type" value="Genomic_DNA"/>
</dbReference>
<evidence type="ECO:0000259" key="1">
    <source>
        <dbReference type="Pfam" id="PF00535"/>
    </source>
</evidence>
<sequence>MTPLISIIIPTYNRGYLIGETLDSIIAQTYIYWECIVVDDGSTDNTFEVLNKYREKDSRIQYYSRPKNKPKGANACRNYGFEISKGDYVNWFDSDDIMLPKKLETQIKELHLSTFDFAICQTQVFDVEKKLNIGLRAEKLKSDNIFEDYITYKIFWLTGAPLWKKSFLKKHRVKFDEKLQQAQDYDFHMRILSISQNYFANETHLVMFNIHAENMSKTILDTPPKTFSNIQVKYNILNNYRELLNEDVRKNILNEVGQLYSFIVRKRYKKIAFKTSLLLLLLYKSNGELFQSNALKMLYRTLAPLFYTFLGKGFKLTKLANKIVS</sequence>
<name>A0A5C4SPG7_9FLAO</name>
<dbReference type="CDD" id="cd00761">
    <property type="entry name" value="Glyco_tranf_GTA_type"/>
    <property type="match status" value="1"/>
</dbReference>
<dbReference type="SUPFAM" id="SSF53448">
    <property type="entry name" value="Nucleotide-diphospho-sugar transferases"/>
    <property type="match status" value="1"/>
</dbReference>
<protein>
    <submittedName>
        <fullName evidence="2">Glycosyltransferase family 2 protein</fullName>
    </submittedName>
</protein>